<keyword evidence="7 10" id="KW-0472">Membrane</keyword>
<keyword evidence="5" id="KW-0653">Protein transport</keyword>
<evidence type="ECO:0000256" key="9">
    <source>
        <dbReference type="SAM" id="MobiDB-lite"/>
    </source>
</evidence>
<feature type="transmembrane region" description="Helical" evidence="10">
    <location>
        <begin position="547"/>
        <end position="571"/>
    </location>
</feature>
<evidence type="ECO:0000256" key="8">
    <source>
        <dbReference type="RuleBase" id="RU003755"/>
    </source>
</evidence>
<dbReference type="FunFam" id="1.20.1250.20:FF:000085">
    <property type="entry name" value="MFS peptide transporter Ptr2"/>
    <property type="match status" value="1"/>
</dbReference>
<dbReference type="PANTHER" id="PTHR11654">
    <property type="entry name" value="OLIGOPEPTIDE TRANSPORTER-RELATED"/>
    <property type="match status" value="1"/>
</dbReference>
<dbReference type="KEGG" id="yli:2910333"/>
<evidence type="ECO:0000256" key="7">
    <source>
        <dbReference type="ARBA" id="ARBA00023136"/>
    </source>
</evidence>
<dbReference type="InterPro" id="IPR018456">
    <property type="entry name" value="PTR2_symporter_CS"/>
</dbReference>
<keyword evidence="3 8" id="KW-0813">Transport</keyword>
<dbReference type="RefSeq" id="XP_503193.3">
    <property type="nucleotide sequence ID" value="XM_503193.3"/>
</dbReference>
<evidence type="ECO:0000256" key="3">
    <source>
        <dbReference type="ARBA" id="ARBA00022448"/>
    </source>
</evidence>
<feature type="transmembrane region" description="Helical" evidence="10">
    <location>
        <begin position="213"/>
        <end position="231"/>
    </location>
</feature>
<evidence type="ECO:0000256" key="2">
    <source>
        <dbReference type="ARBA" id="ARBA00005982"/>
    </source>
</evidence>
<feature type="transmembrane region" description="Helical" evidence="10">
    <location>
        <begin position="368"/>
        <end position="386"/>
    </location>
</feature>
<keyword evidence="4 8" id="KW-0812">Transmembrane</keyword>
<dbReference type="Pfam" id="PF00854">
    <property type="entry name" value="PTR2"/>
    <property type="match status" value="2"/>
</dbReference>
<organism evidence="11 12">
    <name type="scientific">Yarrowia lipolytica</name>
    <name type="common">Candida lipolytica</name>
    <dbReference type="NCBI Taxonomy" id="4952"/>
    <lineage>
        <taxon>Eukaryota</taxon>
        <taxon>Fungi</taxon>
        <taxon>Dikarya</taxon>
        <taxon>Ascomycota</taxon>
        <taxon>Saccharomycotina</taxon>
        <taxon>Dipodascomycetes</taxon>
        <taxon>Dipodascales</taxon>
        <taxon>Dipodascales incertae sedis</taxon>
        <taxon>Yarrowia</taxon>
    </lineage>
</organism>
<evidence type="ECO:0000256" key="6">
    <source>
        <dbReference type="ARBA" id="ARBA00022989"/>
    </source>
</evidence>
<evidence type="ECO:0008006" key="13">
    <source>
        <dbReference type="Google" id="ProtNLM"/>
    </source>
</evidence>
<dbReference type="VEuPathDB" id="FungiDB:YALI0_D23485g"/>
<sequence length="619" mass="69130">MTQHLGDHLEDHLEPSKEDGLYYKDTDQKTTHSIDKDDKNEIEFTEIETTSIISQGYSQTWATYTDEHNPDGLRIATDEDRATLRRVAAPIGAMTYMLSLVEFAERGSYYGLTNVISNFVQFPLPKGGNGWGATPAGSQLTAGALDQGLQVATALTLVLQFLSYLTPLLGAYLADSKYGRFKTIWAGTIICGIGHIVIVIAGIPGIIEHQKAALGIFIAGLMIFAFGTGLFKPNLLPLLLEQYREDNNWVKKMPNGELVVIDKESTLQRMTLVYYWSINVGAFLGLGTAYAEKRIGFWLAFLVPTILYFFLPLFLWIIRNRVYKAPASEDSLIAGFLGVIYQRLFKKDSTYSEKFQTDVWATLKATRFFLFFPIYFINDGGIGALSNSQGSSMITNGVPNDLLNNFNPLTIIVAVPIVNYGLYPLLRRYKINFRASFRIFLGFMLAAFSPMIGAILQWRIYETSPCGYYATQCEAGVAPITIWWQVFPYVCTALSEIFAITTSYELAYSLAPEHMRSLVMALLLFMSAFSTAIQTGLTPALVDPHLIWPFVGISAAGGAFAIAFLFCYWNLGKGQKLTKWMSLINSCLLSFNSCDCDVYSRSLSVHNYPDIHMLKTVRS</sequence>
<evidence type="ECO:0000256" key="10">
    <source>
        <dbReference type="SAM" id="Phobius"/>
    </source>
</evidence>
<name>A0A1D8NFV9_YARLL</name>
<dbReference type="Proteomes" id="UP000182444">
    <property type="component" value="Chromosome 1D"/>
</dbReference>
<protein>
    <recommendedName>
        <fullName evidence="13">Peptide transporter PTR2</fullName>
    </recommendedName>
</protein>
<dbReference type="SUPFAM" id="SSF103473">
    <property type="entry name" value="MFS general substrate transporter"/>
    <property type="match status" value="1"/>
</dbReference>
<dbReference type="VEuPathDB" id="FungiDB:YALI1_D30420g"/>
<dbReference type="GO" id="GO:0071916">
    <property type="term" value="F:dipeptide transmembrane transporter activity"/>
    <property type="evidence" value="ECO:0007669"/>
    <property type="project" value="UniProtKB-ARBA"/>
</dbReference>
<dbReference type="eggNOG" id="KOG1237">
    <property type="taxonomic scope" value="Eukaryota"/>
</dbReference>
<evidence type="ECO:0000256" key="5">
    <source>
        <dbReference type="ARBA" id="ARBA00022856"/>
    </source>
</evidence>
<keyword evidence="5" id="KW-0571">Peptide transport</keyword>
<keyword evidence="6 10" id="KW-1133">Transmembrane helix</keyword>
<evidence type="ECO:0000313" key="12">
    <source>
        <dbReference type="Proteomes" id="UP000182444"/>
    </source>
</evidence>
<feature type="transmembrane region" description="Helical" evidence="10">
    <location>
        <begin position="184"/>
        <end position="207"/>
    </location>
</feature>
<comment type="similarity">
    <text evidence="2 8">Belongs to the major facilitator superfamily. Proton-dependent oligopeptide transporter (POT/PTR) (TC 2.A.17) family.</text>
</comment>
<feature type="region of interest" description="Disordered" evidence="9">
    <location>
        <begin position="1"/>
        <end position="23"/>
    </location>
</feature>
<evidence type="ECO:0000256" key="4">
    <source>
        <dbReference type="ARBA" id="ARBA00022692"/>
    </source>
</evidence>
<accession>A0A1D8NFV9</accession>
<comment type="subcellular location">
    <subcellularLocation>
        <location evidence="1 8">Membrane</location>
        <topology evidence="1 8">Multi-pass membrane protein</topology>
    </subcellularLocation>
</comment>
<gene>
    <name evidence="11" type="ORF">YALI1_D30420g</name>
</gene>
<feature type="transmembrane region" description="Helical" evidence="10">
    <location>
        <begin position="297"/>
        <end position="318"/>
    </location>
</feature>
<dbReference type="AlphaFoldDB" id="A0A1D8NFV9"/>
<evidence type="ECO:0000313" key="11">
    <source>
        <dbReference type="EMBL" id="AOW04527.1"/>
    </source>
</evidence>
<feature type="transmembrane region" description="Helical" evidence="10">
    <location>
        <begin position="486"/>
        <end position="506"/>
    </location>
</feature>
<feature type="transmembrane region" description="Helical" evidence="10">
    <location>
        <begin position="518"/>
        <end position="541"/>
    </location>
</feature>
<dbReference type="GO" id="GO:0005886">
    <property type="term" value="C:plasma membrane"/>
    <property type="evidence" value="ECO:0007669"/>
    <property type="project" value="UniProtKB-ARBA"/>
</dbReference>
<feature type="transmembrane region" description="Helical" evidence="10">
    <location>
        <begin position="151"/>
        <end position="172"/>
    </location>
</feature>
<dbReference type="Gene3D" id="1.20.1250.20">
    <property type="entry name" value="MFS general substrate transporter like domains"/>
    <property type="match status" value="1"/>
</dbReference>
<reference evidence="11 12" key="1">
    <citation type="journal article" date="2016" name="PLoS ONE">
        <title>Sequence Assembly of Yarrowia lipolytica Strain W29/CLIB89 Shows Transposable Element Diversity.</title>
        <authorList>
            <person name="Magnan C."/>
            <person name="Yu J."/>
            <person name="Chang I."/>
            <person name="Jahn E."/>
            <person name="Kanomata Y."/>
            <person name="Wu J."/>
            <person name="Zeller M."/>
            <person name="Oakes M."/>
            <person name="Baldi P."/>
            <person name="Sandmeyer S."/>
        </authorList>
    </citation>
    <scope>NUCLEOTIDE SEQUENCE [LARGE SCALE GENOMIC DNA]</scope>
    <source>
        <strain evidence="12">CLIB89(W29)</strain>
    </source>
</reference>
<proteinExistence type="inferred from homology"/>
<dbReference type="EMBL" id="CP017556">
    <property type="protein sequence ID" value="AOW04527.1"/>
    <property type="molecule type" value="Genomic_DNA"/>
</dbReference>
<feature type="transmembrane region" description="Helical" evidence="10">
    <location>
        <begin position="438"/>
        <end position="460"/>
    </location>
</feature>
<dbReference type="PROSITE" id="PS01023">
    <property type="entry name" value="PTR2_2"/>
    <property type="match status" value="1"/>
</dbReference>
<feature type="transmembrane region" description="Helical" evidence="10">
    <location>
        <begin position="272"/>
        <end position="291"/>
    </location>
</feature>
<feature type="transmembrane region" description="Helical" evidence="10">
    <location>
        <begin position="406"/>
        <end position="426"/>
    </location>
</feature>
<dbReference type="InterPro" id="IPR000109">
    <property type="entry name" value="POT_fam"/>
</dbReference>
<dbReference type="GeneID" id="2910333"/>
<dbReference type="InterPro" id="IPR036259">
    <property type="entry name" value="MFS_trans_sf"/>
</dbReference>
<evidence type="ECO:0000256" key="1">
    <source>
        <dbReference type="ARBA" id="ARBA00004141"/>
    </source>
</evidence>